<gene>
    <name evidence="3" type="ORF">GCM10010502_30880</name>
    <name evidence="4" type="ORF">HS99_0023575</name>
</gene>
<reference evidence="3" key="1">
    <citation type="journal article" date="2014" name="Int. J. Syst. Evol. Microbiol.">
        <title>Complete genome sequence of Corynebacterium casei LMG S-19264T (=DSM 44701T), isolated from a smear-ripened cheese.</title>
        <authorList>
            <consortium name="US DOE Joint Genome Institute (JGI-PGF)"/>
            <person name="Walter F."/>
            <person name="Albersmeier A."/>
            <person name="Kalinowski J."/>
            <person name="Ruckert C."/>
        </authorList>
    </citation>
    <scope>NUCLEOTIDE SEQUENCE</scope>
    <source>
        <strain evidence="3">JCM 4434</strain>
    </source>
</reference>
<sequence>MSHPLTRRIAQAALVVAAGATPLVAAGSASALGGDALLPKSDLAAPLGQLTNTDTGSTLQHTTHQLGQAAGTTGAATVAAGVPASADAAGNIVAHQLPEANEKAGSLTAPVDQTAATTGQLSAVTPRVASTLAGKLGEAVTGKGTGTGTRSATAGTNPVGGLSQALPGADRLSSAVPGTSTVTDALPTGAVERALPLGSVEHAVPGGLPATDVLGLAEHGSANRLGGADLGPNSPLSGLSGVTNTLGPLGGLLHGINGGNLNGLPL</sequence>
<dbReference type="GeneID" id="97490543"/>
<dbReference type="Proteomes" id="UP000037395">
    <property type="component" value="Unassembled WGS sequence"/>
</dbReference>
<evidence type="ECO:0000313" key="4">
    <source>
        <dbReference type="EMBL" id="OEV38169.1"/>
    </source>
</evidence>
<reference evidence="5" key="3">
    <citation type="submission" date="2016-08" db="EMBL/GenBank/DDBJ databases">
        <title>Sequencing, assembly and comparative genomics of S. aureofaciens ATCC 10762.</title>
        <authorList>
            <person name="Gradnigo J.S."/>
            <person name="Johnson N."/>
            <person name="Somerville G.A."/>
        </authorList>
    </citation>
    <scope>NUCLEOTIDE SEQUENCE [LARGE SCALE GENOMIC DNA]</scope>
    <source>
        <strain evidence="5">ATCC 10762 / DSM 40127 / CCM 3239 / JCM 4008 / LMG 5968 / NBRC 12843 / NCIMB 8234 / A-377</strain>
    </source>
</reference>
<feature type="region of interest" description="Disordered" evidence="1">
    <location>
        <begin position="140"/>
        <end position="159"/>
    </location>
</feature>
<dbReference type="AlphaFoldDB" id="A0A1E7NBU6"/>
<proteinExistence type="predicted"/>
<comment type="caution">
    <text evidence="4">The sequence shown here is derived from an EMBL/GenBank/DDBJ whole genome shotgun (WGS) entry which is preliminary data.</text>
</comment>
<dbReference type="Proteomes" id="UP000610124">
    <property type="component" value="Unassembled WGS sequence"/>
</dbReference>
<reference evidence="4" key="4">
    <citation type="submission" date="2016-08" db="EMBL/GenBank/DDBJ databases">
        <title>Sequencing, Assembly and Comparative Genomics of S. aureofaciens ATCC 10762.</title>
        <authorList>
            <person name="Gradnigo J.S."/>
            <person name="Johnson N."/>
            <person name="Somerville G.A."/>
        </authorList>
    </citation>
    <scope>NUCLEOTIDE SEQUENCE [LARGE SCALE GENOMIC DNA]</scope>
    <source>
        <strain evidence="4">ATCC 10762</strain>
    </source>
</reference>
<name>A0A1E7NBU6_KITAU</name>
<protein>
    <recommendedName>
        <fullName evidence="6">ATP-binding protein</fullName>
    </recommendedName>
</protein>
<accession>A0A8H9LN74</accession>
<evidence type="ECO:0000256" key="1">
    <source>
        <dbReference type="SAM" id="MobiDB-lite"/>
    </source>
</evidence>
<feature type="compositionally biased region" description="Low complexity" evidence="1">
    <location>
        <begin position="140"/>
        <end position="156"/>
    </location>
</feature>
<organism evidence="4 5">
    <name type="scientific">Kitasatospora aureofaciens</name>
    <name type="common">Streptomyces aureofaciens</name>
    <dbReference type="NCBI Taxonomy" id="1894"/>
    <lineage>
        <taxon>Bacteria</taxon>
        <taxon>Bacillati</taxon>
        <taxon>Actinomycetota</taxon>
        <taxon>Actinomycetes</taxon>
        <taxon>Kitasatosporales</taxon>
        <taxon>Streptomycetaceae</taxon>
        <taxon>Kitasatospora</taxon>
    </lineage>
</organism>
<feature type="signal peptide" evidence="2">
    <location>
        <begin position="1"/>
        <end position="25"/>
    </location>
</feature>
<evidence type="ECO:0000313" key="3">
    <source>
        <dbReference type="EMBL" id="GGU76851.1"/>
    </source>
</evidence>
<accession>A0A1E7NBU6</accession>
<dbReference type="EMBL" id="JPRF03000016">
    <property type="protein sequence ID" value="OEV38169.1"/>
    <property type="molecule type" value="Genomic_DNA"/>
</dbReference>
<dbReference type="EMBL" id="BMUB01000006">
    <property type="protein sequence ID" value="GGU76851.1"/>
    <property type="molecule type" value="Genomic_DNA"/>
</dbReference>
<reference evidence="3" key="5">
    <citation type="submission" date="2020-09" db="EMBL/GenBank/DDBJ databases">
        <authorList>
            <person name="Sun Q."/>
            <person name="Ohkuma M."/>
        </authorList>
    </citation>
    <scope>NUCLEOTIDE SEQUENCE</scope>
    <source>
        <strain evidence="3">JCM 4434</strain>
    </source>
</reference>
<feature type="chain" id="PRO_5038216666" description="ATP-binding protein" evidence="2">
    <location>
        <begin position="26"/>
        <end position="266"/>
    </location>
</feature>
<evidence type="ECO:0008006" key="6">
    <source>
        <dbReference type="Google" id="ProtNLM"/>
    </source>
</evidence>
<evidence type="ECO:0000313" key="5">
    <source>
        <dbReference type="Proteomes" id="UP000037395"/>
    </source>
</evidence>
<dbReference type="RefSeq" id="WP_050366594.1">
    <property type="nucleotide sequence ID" value="NZ_BMUB01000006.1"/>
</dbReference>
<keyword evidence="2" id="KW-0732">Signal</keyword>
<keyword evidence="5" id="KW-1185">Reference proteome</keyword>
<reference evidence="4 5" key="2">
    <citation type="submission" date="2014-07" db="EMBL/GenBank/DDBJ databases">
        <authorList>
            <person name="Zhang J.E."/>
            <person name="Yang H."/>
            <person name="Guo J."/>
            <person name="Deng Z."/>
            <person name="Luo H."/>
            <person name="Luo M."/>
            <person name="Zhao B."/>
        </authorList>
    </citation>
    <scope>NUCLEOTIDE SEQUENCE [LARGE SCALE GENOMIC DNA]</scope>
    <source>
        <strain evidence="4">ATCC 10762</strain>
        <strain evidence="5">ATCC 10762 / DSM 40127 / CCM 3239 / JCM 4008 / LMG 5968 / NBRC 12843 / NCIMB 8234 / A-377</strain>
    </source>
</reference>
<evidence type="ECO:0000256" key="2">
    <source>
        <dbReference type="SAM" id="SignalP"/>
    </source>
</evidence>